<dbReference type="InterPro" id="IPR040521">
    <property type="entry name" value="KDZ"/>
</dbReference>
<evidence type="ECO:0000313" key="2">
    <source>
        <dbReference type="Proteomes" id="UP001347796"/>
    </source>
</evidence>
<reference evidence="1 2" key="1">
    <citation type="submission" date="2024-01" db="EMBL/GenBank/DDBJ databases">
        <title>The genome of the rayed Mediterranean limpet Patella caerulea (Linnaeus, 1758).</title>
        <authorList>
            <person name="Anh-Thu Weber A."/>
            <person name="Halstead-Nussloch G."/>
        </authorList>
    </citation>
    <scope>NUCLEOTIDE SEQUENCE [LARGE SCALE GENOMIC DNA]</scope>
    <source>
        <strain evidence="1">AATW-2023a</strain>
        <tissue evidence="1">Whole specimen</tissue>
    </source>
</reference>
<gene>
    <name evidence="1" type="ORF">SNE40_005351</name>
</gene>
<keyword evidence="2" id="KW-1185">Reference proteome</keyword>
<comment type="caution">
    <text evidence="1">The sequence shown here is derived from an EMBL/GenBank/DDBJ whole genome shotgun (WGS) entry which is preliminary data.</text>
</comment>
<protein>
    <submittedName>
        <fullName evidence="1">Uncharacterized protein</fullName>
    </submittedName>
</protein>
<dbReference type="PANTHER" id="PTHR33096">
    <property type="entry name" value="CXC2 DOMAIN-CONTAINING PROTEIN"/>
    <property type="match status" value="1"/>
</dbReference>
<organism evidence="1 2">
    <name type="scientific">Patella caerulea</name>
    <name type="common">Rayed Mediterranean limpet</name>
    <dbReference type="NCBI Taxonomy" id="87958"/>
    <lineage>
        <taxon>Eukaryota</taxon>
        <taxon>Metazoa</taxon>
        <taxon>Spiralia</taxon>
        <taxon>Lophotrochozoa</taxon>
        <taxon>Mollusca</taxon>
        <taxon>Gastropoda</taxon>
        <taxon>Patellogastropoda</taxon>
        <taxon>Patelloidea</taxon>
        <taxon>Patellidae</taxon>
        <taxon>Patella</taxon>
    </lineage>
</organism>
<dbReference type="PANTHER" id="PTHR33096:SF1">
    <property type="entry name" value="CXC1-LIKE CYSTEINE CLUSTER ASSOCIATED WITH KDZ TRANSPOSASES DOMAIN-CONTAINING PROTEIN"/>
    <property type="match status" value="1"/>
</dbReference>
<proteinExistence type="predicted"/>
<dbReference type="Pfam" id="PF18758">
    <property type="entry name" value="KDZ"/>
    <property type="match status" value="1"/>
</dbReference>
<dbReference type="EMBL" id="JAZGQO010000004">
    <property type="protein sequence ID" value="KAK6187288.1"/>
    <property type="molecule type" value="Genomic_DNA"/>
</dbReference>
<name>A0AAN8PXC3_PATCE</name>
<accession>A0AAN8PXC3</accession>
<dbReference type="AlphaFoldDB" id="A0AAN8PXC3"/>
<dbReference type="Proteomes" id="UP001347796">
    <property type="component" value="Unassembled WGS sequence"/>
</dbReference>
<sequence>MFVSLSNIFLKKDIYRALVCDCLIEYMYHRSCLITKHGTCISNNTMGKECPVCQDTPSLVSYDANFGLVHKISSGVSTGLEARHKGPYFKTQRKFLDFVEDYAMDPKSIDCSNFQAGNVLRSKVKNSKLDITGVFGSICKHDIPLLFLNMTKGESLAYSAFLTEQFLKDRSEKLTVTYDIACSLASYLKKRNPDLLAKCNLAVPVFHSFAHTMSCQLNFGQRCVEFTGLCDGEGIERFWSFLRPFKKISKEMTVNNRNDLLTEALMYYSDKSIVKIGQKLKSKLEEAKQLNVKCSKELNTLLTCKNLDYFDIGT</sequence>
<evidence type="ECO:0000313" key="1">
    <source>
        <dbReference type="EMBL" id="KAK6187288.1"/>
    </source>
</evidence>